<name>A0ABX8TLR2_9CAUL</name>
<dbReference type="GeneID" id="94373909"/>
<dbReference type="Proteomes" id="UP000824334">
    <property type="component" value="Chromosome"/>
</dbReference>
<sequence length="56" mass="6146">MNLAIHARRTAAFARNSDLADKARARARALPLARPWFVRTGLLLAAYQARGVDGAR</sequence>
<gene>
    <name evidence="1" type="ORF">KWG56_01440</name>
</gene>
<evidence type="ECO:0000313" key="2">
    <source>
        <dbReference type="Proteomes" id="UP000824334"/>
    </source>
</evidence>
<reference evidence="1 2" key="1">
    <citation type="submission" date="2021-07" db="EMBL/GenBank/DDBJ databases">
        <title>Isolation and characterization of bacteria from a gold mining with a capacity of golden bioaccumulation.</title>
        <authorList>
            <person name="Yang X.J."/>
        </authorList>
    </citation>
    <scope>NUCLEOTIDE SEQUENCE [LARGE SCALE GENOMIC DNA]</scope>
    <source>
        <strain evidence="1 2">Au29</strain>
    </source>
</reference>
<protein>
    <submittedName>
        <fullName evidence="1">Uncharacterized protein</fullName>
    </submittedName>
</protein>
<dbReference type="RefSeq" id="WP_219353450.1">
    <property type="nucleotide sequence ID" value="NZ_CP080034.1"/>
</dbReference>
<proteinExistence type="predicted"/>
<keyword evidence="2" id="KW-1185">Reference proteome</keyword>
<organism evidence="1 2">
    <name type="scientific">Brevundimonas nasdae</name>
    <dbReference type="NCBI Taxonomy" id="172043"/>
    <lineage>
        <taxon>Bacteria</taxon>
        <taxon>Pseudomonadati</taxon>
        <taxon>Pseudomonadota</taxon>
        <taxon>Alphaproteobacteria</taxon>
        <taxon>Caulobacterales</taxon>
        <taxon>Caulobacteraceae</taxon>
        <taxon>Brevundimonas</taxon>
    </lineage>
</organism>
<accession>A0ABX8TLR2</accession>
<dbReference type="EMBL" id="CP080034">
    <property type="protein sequence ID" value="QYC10710.1"/>
    <property type="molecule type" value="Genomic_DNA"/>
</dbReference>
<evidence type="ECO:0000313" key="1">
    <source>
        <dbReference type="EMBL" id="QYC10710.1"/>
    </source>
</evidence>